<evidence type="ECO:0000256" key="5">
    <source>
        <dbReference type="ARBA" id="ARBA00022691"/>
    </source>
</evidence>
<feature type="binding site" evidence="7">
    <location>
        <position position="158"/>
    </location>
    <ligand>
        <name>S-adenosyl-L-methionine</name>
        <dbReference type="ChEBI" id="CHEBI:59789"/>
    </ligand>
</feature>
<dbReference type="InterPro" id="IPR001678">
    <property type="entry name" value="MeTrfase_RsmB-F_NOP2_dom"/>
</dbReference>
<dbReference type="Pfam" id="PF13636">
    <property type="entry name" value="Methyltranf_PUA"/>
    <property type="match status" value="1"/>
</dbReference>
<protein>
    <submittedName>
        <fullName evidence="9">RsmB/NOP family class I SAM-dependent RNA methyltransferase</fullName>
    </submittedName>
</protein>
<name>A0ABT1SL43_9FIRM</name>
<keyword evidence="6 7" id="KW-0694">RNA-binding</keyword>
<accession>A0ABT1SL43</accession>
<dbReference type="PRINTS" id="PR02008">
    <property type="entry name" value="RCMTFAMILY"/>
</dbReference>
<keyword evidence="4 7" id="KW-0808">Transferase</keyword>
<dbReference type="GO" id="GO:0008168">
    <property type="term" value="F:methyltransferase activity"/>
    <property type="evidence" value="ECO:0007669"/>
    <property type="project" value="UniProtKB-KW"/>
</dbReference>
<comment type="similarity">
    <text evidence="1 7">Belongs to the class I-like SAM-binding methyltransferase superfamily. RsmB/NOP family.</text>
</comment>
<evidence type="ECO:0000256" key="7">
    <source>
        <dbReference type="PROSITE-ProRule" id="PRU01023"/>
    </source>
</evidence>
<dbReference type="InterPro" id="IPR031341">
    <property type="entry name" value="Methyltr_RsmF_N"/>
</dbReference>
<comment type="caution">
    <text evidence="9">The sequence shown here is derived from an EMBL/GenBank/DDBJ whole genome shotgun (WGS) entry which is preliminary data.</text>
</comment>
<feature type="binding site" evidence="7">
    <location>
        <begin position="107"/>
        <end position="113"/>
    </location>
    <ligand>
        <name>S-adenosyl-L-methionine</name>
        <dbReference type="ChEBI" id="CHEBI:59789"/>
    </ligand>
</feature>
<dbReference type="InterPro" id="IPR023267">
    <property type="entry name" value="RCMT"/>
</dbReference>
<proteinExistence type="inferred from homology"/>
<dbReference type="EMBL" id="JANGCH010000008">
    <property type="protein sequence ID" value="MCQ5121941.1"/>
    <property type="molecule type" value="Genomic_DNA"/>
</dbReference>
<dbReference type="RefSeq" id="WP_256197833.1">
    <property type="nucleotide sequence ID" value="NZ_CANTYB010000006.1"/>
</dbReference>
<dbReference type="PROSITE" id="PS51686">
    <property type="entry name" value="SAM_MT_RSMB_NOP"/>
    <property type="match status" value="1"/>
</dbReference>
<dbReference type="NCBIfam" id="TIGR00446">
    <property type="entry name" value="nop2p"/>
    <property type="match status" value="1"/>
</dbReference>
<dbReference type="InterPro" id="IPR049560">
    <property type="entry name" value="MeTrfase_RsmB-F_NOP2_cat"/>
</dbReference>
<evidence type="ECO:0000256" key="1">
    <source>
        <dbReference type="ARBA" id="ARBA00007494"/>
    </source>
</evidence>
<evidence type="ECO:0000256" key="4">
    <source>
        <dbReference type="ARBA" id="ARBA00022679"/>
    </source>
</evidence>
<dbReference type="Gene3D" id="2.30.130.60">
    <property type="match status" value="1"/>
</dbReference>
<evidence type="ECO:0000313" key="10">
    <source>
        <dbReference type="Proteomes" id="UP001524435"/>
    </source>
</evidence>
<evidence type="ECO:0000313" key="9">
    <source>
        <dbReference type="EMBL" id="MCQ5121941.1"/>
    </source>
</evidence>
<feature type="active site" description="Nucleophile" evidence="7">
    <location>
        <position position="229"/>
    </location>
</feature>
<evidence type="ECO:0000256" key="6">
    <source>
        <dbReference type="ARBA" id="ARBA00022884"/>
    </source>
</evidence>
<feature type="binding site" evidence="7">
    <location>
        <position position="131"/>
    </location>
    <ligand>
        <name>S-adenosyl-L-methionine</name>
        <dbReference type="ChEBI" id="CHEBI:59789"/>
    </ligand>
</feature>
<keyword evidence="5 7" id="KW-0949">S-adenosyl-L-methionine</keyword>
<dbReference type="InterPro" id="IPR027391">
    <property type="entry name" value="Nol1_Nop2_Fmu_2"/>
</dbReference>
<dbReference type="PROSITE" id="PS01153">
    <property type="entry name" value="NOL1_NOP2_SUN"/>
    <property type="match status" value="1"/>
</dbReference>
<dbReference type="Pfam" id="PF01189">
    <property type="entry name" value="Methyltr_RsmB-F"/>
    <property type="match status" value="1"/>
</dbReference>
<keyword evidence="3 7" id="KW-0489">Methyltransferase</keyword>
<evidence type="ECO:0000259" key="8">
    <source>
        <dbReference type="PROSITE" id="PS51686"/>
    </source>
</evidence>
<evidence type="ECO:0000256" key="2">
    <source>
        <dbReference type="ARBA" id="ARBA00022490"/>
    </source>
</evidence>
<gene>
    <name evidence="9" type="ORF">NE663_06680</name>
</gene>
<evidence type="ECO:0000256" key="3">
    <source>
        <dbReference type="ARBA" id="ARBA00022603"/>
    </source>
</evidence>
<dbReference type="InterPro" id="IPR018314">
    <property type="entry name" value="RsmB/NOL1/NOP2-like_CS"/>
</dbReference>
<feature type="domain" description="SAM-dependent MTase RsmB/NOP-type" evidence="8">
    <location>
        <begin position="20"/>
        <end position="294"/>
    </location>
</feature>
<dbReference type="PANTHER" id="PTHR22807:SF30">
    <property type="entry name" value="28S RRNA (CYTOSINE(4447)-C(5))-METHYLTRANSFERASE-RELATED"/>
    <property type="match status" value="1"/>
</dbReference>
<keyword evidence="10" id="KW-1185">Reference proteome</keyword>
<dbReference type="SUPFAM" id="SSF53335">
    <property type="entry name" value="S-adenosyl-L-methionine-dependent methyltransferases"/>
    <property type="match status" value="1"/>
</dbReference>
<dbReference type="InterPro" id="IPR029063">
    <property type="entry name" value="SAM-dependent_MTases_sf"/>
</dbReference>
<dbReference type="Proteomes" id="UP001524435">
    <property type="component" value="Unassembled WGS sequence"/>
</dbReference>
<feature type="binding site" evidence="7">
    <location>
        <position position="176"/>
    </location>
    <ligand>
        <name>S-adenosyl-L-methionine</name>
        <dbReference type="ChEBI" id="CHEBI:59789"/>
    </ligand>
</feature>
<organism evidence="9 10">
    <name type="scientific">Massilicoli timonensis</name>
    <dbReference type="NCBI Taxonomy" id="2015901"/>
    <lineage>
        <taxon>Bacteria</taxon>
        <taxon>Bacillati</taxon>
        <taxon>Bacillota</taxon>
        <taxon>Erysipelotrichia</taxon>
        <taxon>Erysipelotrichales</taxon>
        <taxon>Erysipelotrichaceae</taxon>
        <taxon>Massilicoli</taxon>
    </lineage>
</organism>
<reference evidence="9 10" key="1">
    <citation type="submission" date="2022-06" db="EMBL/GenBank/DDBJ databases">
        <title>Isolation of gut microbiota from human fecal samples.</title>
        <authorList>
            <person name="Pamer E.G."/>
            <person name="Barat B."/>
            <person name="Waligurski E."/>
            <person name="Medina S."/>
            <person name="Paddock L."/>
            <person name="Mostad J."/>
        </authorList>
    </citation>
    <scope>NUCLEOTIDE SEQUENCE [LARGE SCALE GENOMIC DNA]</scope>
    <source>
        <strain evidence="9 10">DFI.6.1</strain>
    </source>
</reference>
<dbReference type="Gene3D" id="3.30.70.1170">
    <property type="entry name" value="Sun protein, domain 3"/>
    <property type="match status" value="1"/>
</dbReference>
<dbReference type="Gene3D" id="3.40.50.150">
    <property type="entry name" value="Vaccinia Virus protein VP39"/>
    <property type="match status" value="1"/>
</dbReference>
<dbReference type="GO" id="GO:0032259">
    <property type="term" value="P:methylation"/>
    <property type="evidence" value="ECO:0007669"/>
    <property type="project" value="UniProtKB-KW"/>
</dbReference>
<keyword evidence="2" id="KW-0963">Cytoplasm</keyword>
<dbReference type="InterPro" id="IPR011023">
    <property type="entry name" value="Nop2p"/>
</dbReference>
<dbReference type="Pfam" id="PF17125">
    <property type="entry name" value="Methyltr_RsmF_N"/>
    <property type="match status" value="1"/>
</dbReference>
<dbReference type="PANTHER" id="PTHR22807">
    <property type="entry name" value="NOP2 YEAST -RELATED NOL1/NOP2/FMU SUN DOMAIN-CONTAINING"/>
    <property type="match status" value="1"/>
</dbReference>
<sequence>MKEQFLARMKQMLGEEYDAYLETLQKPPYRGLRVNTLKCTAGQIQESGIAMLRPASICADTFYIEDDTRLGNHPYHMGGMFYLQEPSAAGAVEILDVKEHDWVLDLCAAPGGKSTQIAAKLRNTGFLLSNEIDSGRAMTLLSNLERMGVSENMVTCADPRVLCEQLKGCFDKVLIDAPCSGEGMFKKHARAMEEWSEAHVQACAKRQLHILESGCACVKSGGTLVYSTCTYALEENEAVIDQFLRSHPEMELEDCAVSFGRSGIAYGDLDAAKVRRILPMDGGEGHFIAKMRKIGPETSSKLYFQEAKPRKDVVEWLAGIVDEAFPYAMEENGLIYLKKTPFLLLKKVKVLRQGIQAGNRKAKRIEPMHHLYMSAVLRSHFKQVCVLHELSEAYAYLQGNLIMKSGWHGYVAIAYRGCILGFGKGDGTQIKNHYPKGLRLSATAHYER</sequence>